<dbReference type="InterPro" id="IPR045584">
    <property type="entry name" value="Pilin-like"/>
</dbReference>
<dbReference type="InterPro" id="IPR001082">
    <property type="entry name" value="Pilin"/>
</dbReference>
<evidence type="ECO:0008006" key="4">
    <source>
        <dbReference type="Google" id="ProtNLM"/>
    </source>
</evidence>
<dbReference type="SUPFAM" id="SSF54523">
    <property type="entry name" value="Pili subunits"/>
    <property type="match status" value="1"/>
</dbReference>
<name>A0A1T0CG02_9GAMM</name>
<comment type="caution">
    <text evidence="2">The sequence shown here is derived from an EMBL/GenBank/DDBJ whole genome shotgun (WGS) entry which is preliminary data.</text>
</comment>
<gene>
    <name evidence="2" type="ORF">B0682_05095</name>
</gene>
<dbReference type="GO" id="GO:0007155">
    <property type="term" value="P:cell adhesion"/>
    <property type="evidence" value="ECO:0007669"/>
    <property type="project" value="InterPro"/>
</dbReference>
<sequence length="129" mass="13117">SILAAIAIPAYQDYTARAQATEALKATAGIQSDIGVFVADQNRFPQQAEVTGVGNLAGKYFPAGGVTITGGDAAAIKTPTKPSVITVTFNAGANNGKTVTLTPTAANGQISKWTCSGTIDSSRLPKSCQ</sequence>
<evidence type="ECO:0000256" key="1">
    <source>
        <dbReference type="ARBA" id="ARBA00005233"/>
    </source>
</evidence>
<reference evidence="2 3" key="1">
    <citation type="submission" date="2017-02" db="EMBL/GenBank/DDBJ databases">
        <title>Draft genome sequence of Moraxella lincolnii CCUG 9405T type strain.</title>
        <authorList>
            <person name="Salva-Serra F."/>
            <person name="Engstrom-Jakobsson H."/>
            <person name="Thorell K."/>
            <person name="Jaen-Luchoro D."/>
            <person name="Gonzales-Siles L."/>
            <person name="Karlsson R."/>
            <person name="Yazdan S."/>
            <person name="Boulund F."/>
            <person name="Johnning A."/>
            <person name="Engstrand L."/>
            <person name="Kristiansson E."/>
            <person name="Moore E."/>
        </authorList>
    </citation>
    <scope>NUCLEOTIDE SEQUENCE [LARGE SCALE GENOMIC DNA]</scope>
    <source>
        <strain evidence="2 3">CCUG 9405</strain>
    </source>
</reference>
<accession>A0A1T0CG02</accession>
<dbReference type="STRING" id="90241.B0682_05095"/>
<dbReference type="EMBL" id="MUYT01000005">
    <property type="protein sequence ID" value="OOS21282.1"/>
    <property type="molecule type" value="Genomic_DNA"/>
</dbReference>
<dbReference type="Pfam" id="PF00114">
    <property type="entry name" value="Pilin"/>
    <property type="match status" value="1"/>
</dbReference>
<protein>
    <recommendedName>
        <fullName evidence="4">Pilin</fullName>
    </recommendedName>
</protein>
<keyword evidence="3" id="KW-1185">Reference proteome</keyword>
<organism evidence="2 3">
    <name type="scientific">Lwoffella lincolnii</name>
    <dbReference type="NCBI Taxonomy" id="90241"/>
    <lineage>
        <taxon>Bacteria</taxon>
        <taxon>Pseudomonadati</taxon>
        <taxon>Pseudomonadota</taxon>
        <taxon>Gammaproteobacteria</taxon>
        <taxon>Moraxellales</taxon>
        <taxon>Moraxellaceae</taxon>
        <taxon>Lwoffella</taxon>
    </lineage>
</organism>
<evidence type="ECO:0000313" key="3">
    <source>
        <dbReference type="Proteomes" id="UP000191094"/>
    </source>
</evidence>
<dbReference type="Proteomes" id="UP000191094">
    <property type="component" value="Unassembled WGS sequence"/>
</dbReference>
<evidence type="ECO:0000313" key="2">
    <source>
        <dbReference type="EMBL" id="OOS21282.1"/>
    </source>
</evidence>
<dbReference type="GO" id="GO:0009289">
    <property type="term" value="C:pilus"/>
    <property type="evidence" value="ECO:0007669"/>
    <property type="project" value="InterPro"/>
</dbReference>
<dbReference type="AlphaFoldDB" id="A0A1T0CG02"/>
<comment type="similarity">
    <text evidence="1">Belongs to the N-Me-Phe pilin family.</text>
</comment>
<proteinExistence type="inferred from homology"/>
<dbReference type="OrthoDB" id="115249at2"/>
<dbReference type="Gene3D" id="3.30.700.10">
    <property type="entry name" value="Glycoprotein, Type 4 Pilin"/>
    <property type="match status" value="1"/>
</dbReference>
<feature type="non-terminal residue" evidence="2">
    <location>
        <position position="1"/>
    </location>
</feature>